<accession>A0AAE1S9S3</accession>
<evidence type="ECO:0000256" key="2">
    <source>
        <dbReference type="ARBA" id="ARBA00022692"/>
    </source>
</evidence>
<dbReference type="InterPro" id="IPR007529">
    <property type="entry name" value="Znf_HIT"/>
</dbReference>
<organism evidence="8 9">
    <name type="scientific">Anisodus tanguticus</name>
    <dbReference type="NCBI Taxonomy" id="243964"/>
    <lineage>
        <taxon>Eukaryota</taxon>
        <taxon>Viridiplantae</taxon>
        <taxon>Streptophyta</taxon>
        <taxon>Embryophyta</taxon>
        <taxon>Tracheophyta</taxon>
        <taxon>Spermatophyta</taxon>
        <taxon>Magnoliopsida</taxon>
        <taxon>eudicotyledons</taxon>
        <taxon>Gunneridae</taxon>
        <taxon>Pentapetalae</taxon>
        <taxon>asterids</taxon>
        <taxon>lamiids</taxon>
        <taxon>Solanales</taxon>
        <taxon>Solanaceae</taxon>
        <taxon>Solanoideae</taxon>
        <taxon>Hyoscyameae</taxon>
        <taxon>Anisodus</taxon>
    </lineage>
</organism>
<keyword evidence="5" id="KW-0479">Metal-binding</keyword>
<keyword evidence="4" id="KW-0472">Membrane</keyword>
<dbReference type="Gene3D" id="3.30.60.190">
    <property type="match status" value="1"/>
</dbReference>
<keyword evidence="5" id="KW-0862">Zinc</keyword>
<keyword evidence="5" id="KW-0863">Zinc-finger</keyword>
<keyword evidence="2" id="KW-0812">Transmembrane</keyword>
<evidence type="ECO:0000313" key="9">
    <source>
        <dbReference type="Proteomes" id="UP001291623"/>
    </source>
</evidence>
<protein>
    <recommendedName>
        <fullName evidence="7">HIT-type domain-containing protein</fullName>
    </recommendedName>
</protein>
<dbReference type="GO" id="GO:0016020">
    <property type="term" value="C:membrane"/>
    <property type="evidence" value="ECO:0007669"/>
    <property type="project" value="UniProtKB-SubCell"/>
</dbReference>
<evidence type="ECO:0000256" key="4">
    <source>
        <dbReference type="ARBA" id="ARBA00023136"/>
    </source>
</evidence>
<feature type="compositionally biased region" description="Polar residues" evidence="6">
    <location>
        <begin position="492"/>
        <end position="508"/>
    </location>
</feature>
<keyword evidence="3" id="KW-1133">Transmembrane helix</keyword>
<dbReference type="Pfam" id="PF04438">
    <property type="entry name" value="zf-HIT"/>
    <property type="match status" value="1"/>
</dbReference>
<evidence type="ECO:0000259" key="7">
    <source>
        <dbReference type="PROSITE" id="PS51083"/>
    </source>
</evidence>
<dbReference type="InterPro" id="IPR039646">
    <property type="entry name" value="ZNHIT2"/>
</dbReference>
<evidence type="ECO:0000256" key="6">
    <source>
        <dbReference type="SAM" id="MobiDB-lite"/>
    </source>
</evidence>
<gene>
    <name evidence="8" type="ORF">RND71_016895</name>
</gene>
<keyword evidence="9" id="KW-1185">Reference proteome</keyword>
<feature type="region of interest" description="Disordered" evidence="6">
    <location>
        <begin position="490"/>
        <end position="515"/>
    </location>
</feature>
<comment type="subcellular location">
    <subcellularLocation>
        <location evidence="1">Membrane</location>
        <topology evidence="1">Multi-pass membrane protein</topology>
    </subcellularLocation>
</comment>
<dbReference type="GO" id="GO:0008270">
    <property type="term" value="F:zinc ion binding"/>
    <property type="evidence" value="ECO:0007669"/>
    <property type="project" value="UniProtKB-UniRule"/>
</dbReference>
<sequence>MLAFKCVLNSKASEETMANFARWEPAHGLFNFQHPWGKYHKISTSMRSCACCIEALTSCINKKDQASEFLKNQLTNTCQQNDMLIQEKNSAIQDLETLMEQLSGLLILPKVTKNEKDDQENPVIRTTSSSSRIICRVCQKQFSQYTCPRCNTRYCSVPCYKSHSLRCTESFMRENVMEELQQLQPDGGSKQKMLDILKRFHSEDEADITDEDDSPLSEETIQKVLSGNQISFEDLSAEEKKHFQRAVASGELSKLIKPWDPWWLKPSAKDISLGRDGTQLVQALVREDTAVTSEDDPLHDIPLGPDSPLPSVSKLSAAGPSPLLAVHLVDIMYSYCFTLRLYNGDWQSDPIGSATVLLSVSSVLGQGGQPETVLEALSHCMEQTCSPAFRHMGGLQFALGLINDTITLLNLEGPALVCLLCDLRRLIQRAEKDLKSEKPRKSRSSEIKKKLKSAERKVYFIMCWAHEQTRETWSSVAAIVGAEQRRLVDSVGSKTSSPQMDKVQTQSKPLIKEVE</sequence>
<dbReference type="PROSITE" id="PS51083">
    <property type="entry name" value="ZF_HIT"/>
    <property type="match status" value="1"/>
</dbReference>
<dbReference type="GO" id="GO:0015743">
    <property type="term" value="P:malate transport"/>
    <property type="evidence" value="ECO:0007669"/>
    <property type="project" value="InterPro"/>
</dbReference>
<evidence type="ECO:0000313" key="8">
    <source>
        <dbReference type="EMBL" id="KAK4365537.1"/>
    </source>
</evidence>
<dbReference type="InterPro" id="IPR020966">
    <property type="entry name" value="ALMT"/>
</dbReference>
<comment type="caution">
    <text evidence="8">The sequence shown here is derived from an EMBL/GenBank/DDBJ whole genome shotgun (WGS) entry which is preliminary data.</text>
</comment>
<dbReference type="Proteomes" id="UP001291623">
    <property type="component" value="Unassembled WGS sequence"/>
</dbReference>
<evidence type="ECO:0000256" key="1">
    <source>
        <dbReference type="ARBA" id="ARBA00004141"/>
    </source>
</evidence>
<reference evidence="8" key="1">
    <citation type="submission" date="2023-12" db="EMBL/GenBank/DDBJ databases">
        <title>Genome assembly of Anisodus tanguticus.</title>
        <authorList>
            <person name="Wang Y.-J."/>
        </authorList>
    </citation>
    <scope>NUCLEOTIDE SEQUENCE</scope>
    <source>
        <strain evidence="8">KB-2021</strain>
        <tissue evidence="8">Leaf</tissue>
    </source>
</reference>
<dbReference type="EMBL" id="JAVYJV010000008">
    <property type="protein sequence ID" value="KAK4365537.1"/>
    <property type="molecule type" value="Genomic_DNA"/>
</dbReference>
<dbReference type="Pfam" id="PF11744">
    <property type="entry name" value="ALMT"/>
    <property type="match status" value="1"/>
</dbReference>
<name>A0AAE1S9S3_9SOLA</name>
<feature type="domain" description="HIT-type" evidence="7">
    <location>
        <begin position="135"/>
        <end position="167"/>
    </location>
</feature>
<dbReference type="AlphaFoldDB" id="A0AAE1S9S3"/>
<evidence type="ECO:0000256" key="5">
    <source>
        <dbReference type="PROSITE-ProRule" id="PRU00453"/>
    </source>
</evidence>
<dbReference type="SUPFAM" id="SSF144232">
    <property type="entry name" value="HIT/MYND zinc finger-like"/>
    <property type="match status" value="1"/>
</dbReference>
<dbReference type="PANTHER" id="PTHR15555">
    <property type="entry name" value="ZINC FINGER HIT DOMAIN CONTAINING PROTEIN 2 PROTEIN FON -RELATED"/>
    <property type="match status" value="1"/>
</dbReference>
<evidence type="ECO:0000256" key="3">
    <source>
        <dbReference type="ARBA" id="ARBA00022989"/>
    </source>
</evidence>
<dbReference type="CDD" id="cd23024">
    <property type="entry name" value="zf-HIT_ZNHIT2-3"/>
    <property type="match status" value="1"/>
</dbReference>
<proteinExistence type="predicted"/>
<dbReference type="PANTHER" id="PTHR15555:SF0">
    <property type="entry name" value="ZINC FINGER HIT DOMAIN-CONTAINING PROTEIN 2"/>
    <property type="match status" value="1"/>
</dbReference>